<evidence type="ECO:0000313" key="3">
    <source>
        <dbReference type="EMBL" id="TCO52993.1"/>
    </source>
</evidence>
<evidence type="ECO:0000256" key="1">
    <source>
        <dbReference type="SAM" id="MobiDB-lite"/>
    </source>
</evidence>
<protein>
    <submittedName>
        <fullName evidence="3">Uncharacterized protein</fullName>
    </submittedName>
</protein>
<feature type="compositionally biased region" description="Low complexity" evidence="1">
    <location>
        <begin position="18"/>
        <end position="45"/>
    </location>
</feature>
<evidence type="ECO:0000256" key="2">
    <source>
        <dbReference type="SAM" id="Phobius"/>
    </source>
</evidence>
<comment type="caution">
    <text evidence="3">The sequence shown here is derived from an EMBL/GenBank/DDBJ whole genome shotgun (WGS) entry which is preliminary data.</text>
</comment>
<keyword evidence="2" id="KW-1133">Transmembrane helix</keyword>
<organism evidence="3 4">
    <name type="scientific">Actinocrispum wychmicini</name>
    <dbReference type="NCBI Taxonomy" id="1213861"/>
    <lineage>
        <taxon>Bacteria</taxon>
        <taxon>Bacillati</taxon>
        <taxon>Actinomycetota</taxon>
        <taxon>Actinomycetes</taxon>
        <taxon>Pseudonocardiales</taxon>
        <taxon>Pseudonocardiaceae</taxon>
        <taxon>Actinocrispum</taxon>
    </lineage>
</organism>
<evidence type="ECO:0000313" key="4">
    <source>
        <dbReference type="Proteomes" id="UP000295680"/>
    </source>
</evidence>
<keyword evidence="2" id="KW-0472">Membrane</keyword>
<proteinExistence type="predicted"/>
<keyword evidence="2" id="KW-0812">Transmembrane</keyword>
<reference evidence="3 4" key="1">
    <citation type="submission" date="2019-03" db="EMBL/GenBank/DDBJ databases">
        <title>Genomic Encyclopedia of Type Strains, Phase IV (KMG-IV): sequencing the most valuable type-strain genomes for metagenomic binning, comparative biology and taxonomic classification.</title>
        <authorList>
            <person name="Goeker M."/>
        </authorList>
    </citation>
    <scope>NUCLEOTIDE SEQUENCE [LARGE SCALE GENOMIC DNA]</scope>
    <source>
        <strain evidence="3 4">DSM 45934</strain>
    </source>
</reference>
<feature type="region of interest" description="Disordered" evidence="1">
    <location>
        <begin position="1"/>
        <end position="45"/>
    </location>
</feature>
<feature type="compositionally biased region" description="Polar residues" evidence="1">
    <location>
        <begin position="1"/>
        <end position="15"/>
    </location>
</feature>
<feature type="transmembrane region" description="Helical" evidence="2">
    <location>
        <begin position="90"/>
        <end position="107"/>
    </location>
</feature>
<dbReference type="RefSeq" id="WP_132123973.1">
    <property type="nucleotide sequence ID" value="NZ_SLWS01000011.1"/>
</dbReference>
<name>A0A4R2J3F8_9PSEU</name>
<accession>A0A4R2J3F8</accession>
<feature type="transmembrane region" description="Helical" evidence="2">
    <location>
        <begin position="61"/>
        <end position="78"/>
    </location>
</feature>
<gene>
    <name evidence="3" type="ORF">EV192_111187</name>
</gene>
<feature type="transmembrane region" description="Helical" evidence="2">
    <location>
        <begin position="113"/>
        <end position="132"/>
    </location>
</feature>
<dbReference type="AlphaFoldDB" id="A0A4R2J3F8"/>
<sequence length="157" mass="16613">MASQTPRVRNSTSPTYVPAPAGHVPVPAGPAAGRRTGTSARSARRATSWTFKPGKGGDVKVVKLEFLVGLVLIMLAPLANKSLKFDKNYARRLIAFVLLFAGLFALADARDPSVSRIASGLGGLLILTLVVMQPARGNFGVNTATLIAHIVERLQPK</sequence>
<dbReference type="EMBL" id="SLWS01000011">
    <property type="protein sequence ID" value="TCO52993.1"/>
    <property type="molecule type" value="Genomic_DNA"/>
</dbReference>
<dbReference type="Proteomes" id="UP000295680">
    <property type="component" value="Unassembled WGS sequence"/>
</dbReference>
<keyword evidence="4" id="KW-1185">Reference proteome</keyword>